<dbReference type="InterPro" id="IPR032018">
    <property type="entry name" value="LppA/LppB/LprP"/>
</dbReference>
<evidence type="ECO:0000256" key="3">
    <source>
        <dbReference type="ARBA" id="ARBA00022729"/>
    </source>
</evidence>
<keyword evidence="6 7" id="KW-0449">Lipoprotein</keyword>
<evidence type="ECO:0000313" key="7">
    <source>
        <dbReference type="EMBL" id="SDC57794.1"/>
    </source>
</evidence>
<dbReference type="RefSeq" id="WP_083577244.1">
    <property type="nucleotide sequence ID" value="NZ_FNAB01000001.1"/>
</dbReference>
<keyword evidence="3" id="KW-0732">Signal</keyword>
<comment type="subcellular location">
    <subcellularLocation>
        <location evidence="1">Cell membrane</location>
        <topology evidence="1">Lipid-anchor</topology>
    </subcellularLocation>
</comment>
<keyword evidence="2" id="KW-1003">Cell membrane</keyword>
<evidence type="ECO:0000256" key="2">
    <source>
        <dbReference type="ARBA" id="ARBA00022475"/>
    </source>
</evidence>
<keyword evidence="5" id="KW-0564">Palmitate</keyword>
<dbReference type="Gene3D" id="3.30.2030.20">
    <property type="match status" value="1"/>
</dbReference>
<dbReference type="Proteomes" id="UP000199417">
    <property type="component" value="Unassembled WGS sequence"/>
</dbReference>
<keyword evidence="4" id="KW-0472">Membrane</keyword>
<evidence type="ECO:0000256" key="6">
    <source>
        <dbReference type="ARBA" id="ARBA00023288"/>
    </source>
</evidence>
<organism evidence="7 8">
    <name type="scientific">Rhodococcus tukisamuensis</name>
    <dbReference type="NCBI Taxonomy" id="168276"/>
    <lineage>
        <taxon>Bacteria</taxon>
        <taxon>Bacillati</taxon>
        <taxon>Actinomycetota</taxon>
        <taxon>Actinomycetes</taxon>
        <taxon>Mycobacteriales</taxon>
        <taxon>Nocardiaceae</taxon>
        <taxon>Rhodococcus</taxon>
    </lineage>
</organism>
<dbReference type="GO" id="GO:0005886">
    <property type="term" value="C:plasma membrane"/>
    <property type="evidence" value="ECO:0007669"/>
    <property type="project" value="UniProtKB-SubCell"/>
</dbReference>
<dbReference type="PROSITE" id="PS51257">
    <property type="entry name" value="PROKAR_LIPOPROTEIN"/>
    <property type="match status" value="1"/>
</dbReference>
<keyword evidence="8" id="KW-1185">Reference proteome</keyword>
<evidence type="ECO:0000256" key="5">
    <source>
        <dbReference type="ARBA" id="ARBA00023139"/>
    </source>
</evidence>
<reference evidence="7 8" key="1">
    <citation type="submission" date="2016-10" db="EMBL/GenBank/DDBJ databases">
        <authorList>
            <person name="de Groot N.N."/>
        </authorList>
    </citation>
    <scope>NUCLEOTIDE SEQUENCE [LARGE SCALE GENOMIC DNA]</scope>
    <source>
        <strain evidence="7 8">JCM 11308</strain>
    </source>
</reference>
<proteinExistence type="predicted"/>
<dbReference type="EMBL" id="FNAB01000001">
    <property type="protein sequence ID" value="SDC57794.1"/>
    <property type="molecule type" value="Genomic_DNA"/>
</dbReference>
<dbReference type="Pfam" id="PF16708">
    <property type="entry name" value="LppA"/>
    <property type="match status" value="1"/>
</dbReference>
<evidence type="ECO:0000313" key="8">
    <source>
        <dbReference type="Proteomes" id="UP000199417"/>
    </source>
</evidence>
<dbReference type="AlphaFoldDB" id="A0A1G6MRG5"/>
<evidence type="ECO:0000256" key="4">
    <source>
        <dbReference type="ARBA" id="ARBA00023136"/>
    </source>
</evidence>
<evidence type="ECO:0000256" key="1">
    <source>
        <dbReference type="ARBA" id="ARBA00004193"/>
    </source>
</evidence>
<dbReference type="STRING" id="168276.SAMN05444580_101272"/>
<accession>A0A1G6MRG5</accession>
<protein>
    <submittedName>
        <fullName evidence="7">Lipoprotein</fullName>
    </submittedName>
</protein>
<gene>
    <name evidence="7" type="ORF">SAMN05444580_101272</name>
</gene>
<sequence>MRKTLTGMAIGVRELKGRSVAAVTLVTAAVVLGGCMSIGGGERYSDEEAARRTAILMARPSLEEMIVRAEAMGHEIRSAISSAVPVGPWRQSRPPSSAGNCDGFSYTYGQGWSIGFWVIDGGIPEELWPGALAAMRSVTDRHGFGDPIVIVDRPGDHDLRIYGPDDAYVVLGTRNDALLDVVTGCYLPEARRAGPGSDSGTK</sequence>
<name>A0A1G6MRG5_9NOCA</name>